<evidence type="ECO:0000313" key="5">
    <source>
        <dbReference type="EMBL" id="PDW04725.1"/>
    </source>
</evidence>
<reference evidence="6" key="1">
    <citation type="submission" date="2017-08" db="EMBL/GenBank/DDBJ databases">
        <authorList>
            <person name="Grouzdev D.S."/>
            <person name="Gaisin V.A."/>
            <person name="Rysina M.S."/>
            <person name="Gorlenko V.M."/>
        </authorList>
    </citation>
    <scope>NUCLEOTIDE SEQUENCE [LARGE SCALE GENOMIC DNA]</scope>
    <source>
        <strain evidence="6">Kir15-3F</strain>
    </source>
</reference>
<name>A0A2A6RP64_9CHLR</name>
<feature type="domain" description="Response regulatory" evidence="4">
    <location>
        <begin position="3"/>
        <end position="120"/>
    </location>
</feature>
<keyword evidence="6" id="KW-1185">Reference proteome</keyword>
<evidence type="ECO:0000256" key="1">
    <source>
        <dbReference type="ARBA" id="ARBA00022553"/>
    </source>
</evidence>
<dbReference type="InterPro" id="IPR001789">
    <property type="entry name" value="Sig_transdc_resp-reg_receiver"/>
</dbReference>
<dbReference type="GO" id="GO:0000160">
    <property type="term" value="P:phosphorelay signal transduction system"/>
    <property type="evidence" value="ECO:0007669"/>
    <property type="project" value="UniProtKB-KW"/>
</dbReference>
<evidence type="ECO:0000259" key="4">
    <source>
        <dbReference type="PROSITE" id="PS50110"/>
    </source>
</evidence>
<dbReference type="EMBL" id="NQWI01000005">
    <property type="protein sequence ID" value="PDW04725.1"/>
    <property type="molecule type" value="Genomic_DNA"/>
</dbReference>
<comment type="caution">
    <text evidence="5">The sequence shown here is derived from an EMBL/GenBank/DDBJ whole genome shotgun (WGS) entry which is preliminary data.</text>
</comment>
<dbReference type="Proteomes" id="UP000220527">
    <property type="component" value="Unassembled WGS sequence"/>
</dbReference>
<dbReference type="RefSeq" id="WP_097642460.1">
    <property type="nucleotide sequence ID" value="NZ_NQWI01000005.1"/>
</dbReference>
<dbReference type="OrthoDB" id="9802491at2"/>
<dbReference type="SUPFAM" id="SSF52172">
    <property type="entry name" value="CheY-like"/>
    <property type="match status" value="1"/>
</dbReference>
<organism evidence="5 6">
    <name type="scientific">Candidatus Viridilinea mediisalina</name>
    <dbReference type="NCBI Taxonomy" id="2024553"/>
    <lineage>
        <taxon>Bacteria</taxon>
        <taxon>Bacillati</taxon>
        <taxon>Chloroflexota</taxon>
        <taxon>Chloroflexia</taxon>
        <taxon>Chloroflexales</taxon>
        <taxon>Chloroflexineae</taxon>
        <taxon>Oscillochloridaceae</taxon>
        <taxon>Candidatus Viridilinea</taxon>
    </lineage>
</organism>
<protein>
    <submittedName>
        <fullName evidence="5">Two-component system response regulator</fullName>
    </submittedName>
</protein>
<dbReference type="SMART" id="SM00448">
    <property type="entry name" value="REC"/>
    <property type="match status" value="1"/>
</dbReference>
<keyword evidence="1 3" id="KW-0597">Phosphoprotein</keyword>
<dbReference type="PROSITE" id="PS50110">
    <property type="entry name" value="RESPONSE_REGULATORY"/>
    <property type="match status" value="1"/>
</dbReference>
<evidence type="ECO:0000256" key="2">
    <source>
        <dbReference type="ARBA" id="ARBA00023012"/>
    </source>
</evidence>
<dbReference type="Pfam" id="PF00072">
    <property type="entry name" value="Response_reg"/>
    <property type="match status" value="1"/>
</dbReference>
<dbReference type="PANTHER" id="PTHR45339:SF1">
    <property type="entry name" value="HYBRID SIGNAL TRANSDUCTION HISTIDINE KINASE J"/>
    <property type="match status" value="1"/>
</dbReference>
<gene>
    <name evidence="5" type="ORF">CJ255_02185</name>
</gene>
<dbReference type="Gene3D" id="3.40.50.2300">
    <property type="match status" value="1"/>
</dbReference>
<proteinExistence type="predicted"/>
<evidence type="ECO:0000256" key="3">
    <source>
        <dbReference type="PROSITE-ProRule" id="PRU00169"/>
    </source>
</evidence>
<feature type="modified residue" description="4-aspartylphosphate" evidence="3">
    <location>
        <position position="52"/>
    </location>
</feature>
<dbReference type="PANTHER" id="PTHR45339">
    <property type="entry name" value="HYBRID SIGNAL TRANSDUCTION HISTIDINE KINASE J"/>
    <property type="match status" value="1"/>
</dbReference>
<dbReference type="AlphaFoldDB" id="A0A2A6RP64"/>
<accession>A0A2A6RP64</accession>
<evidence type="ECO:0000313" key="6">
    <source>
        <dbReference type="Proteomes" id="UP000220527"/>
    </source>
</evidence>
<sequence>MPKILLVEDNEMNRDMLSRRLKRKGYDIVIAVDGAQGLELARSEQPDLILMDMSLPIIDGWEATRTLRADPTSIAAVPVIALTAHAMSGDYERCLAAGCDDYDTKPVELERLLAKIERLLQRVER</sequence>
<keyword evidence="2" id="KW-0902">Two-component regulatory system</keyword>
<dbReference type="InterPro" id="IPR011006">
    <property type="entry name" value="CheY-like_superfamily"/>
</dbReference>